<evidence type="ECO:0000259" key="7">
    <source>
        <dbReference type="Pfam" id="PF03176"/>
    </source>
</evidence>
<feature type="domain" description="Membrane transport protein MMPL" evidence="7">
    <location>
        <begin position="456"/>
        <end position="687"/>
    </location>
</feature>
<evidence type="ECO:0000256" key="5">
    <source>
        <dbReference type="ARBA" id="ARBA00023136"/>
    </source>
</evidence>
<dbReference type="InterPro" id="IPR050545">
    <property type="entry name" value="Mycobact_MmpL"/>
</dbReference>
<feature type="transmembrane region" description="Helical" evidence="6">
    <location>
        <begin position="651"/>
        <end position="674"/>
    </location>
</feature>
<feature type="domain" description="Membrane transport protein MMPL" evidence="7">
    <location>
        <begin position="34"/>
        <end position="357"/>
    </location>
</feature>
<keyword evidence="3 6" id="KW-0812">Transmembrane</keyword>
<evidence type="ECO:0000313" key="9">
    <source>
        <dbReference type="Proteomes" id="UP000627838"/>
    </source>
</evidence>
<gene>
    <name evidence="8" type="ORF">H4W34_005903</name>
</gene>
<evidence type="ECO:0000256" key="6">
    <source>
        <dbReference type="SAM" id="Phobius"/>
    </source>
</evidence>
<dbReference type="SUPFAM" id="SSF82866">
    <property type="entry name" value="Multidrug efflux transporter AcrB transmembrane domain"/>
    <property type="match status" value="2"/>
</dbReference>
<feature type="transmembrane region" description="Helical" evidence="6">
    <location>
        <begin position="276"/>
        <end position="298"/>
    </location>
</feature>
<feature type="transmembrane region" description="Helical" evidence="6">
    <location>
        <begin position="200"/>
        <end position="219"/>
    </location>
</feature>
<feature type="transmembrane region" description="Helical" evidence="6">
    <location>
        <begin position="504"/>
        <end position="524"/>
    </location>
</feature>
<dbReference type="PROSITE" id="PS51257">
    <property type="entry name" value="PROKAR_LIPOPROTEIN"/>
    <property type="match status" value="1"/>
</dbReference>
<keyword evidence="2" id="KW-1003">Cell membrane</keyword>
<feature type="transmembrane region" description="Helical" evidence="6">
    <location>
        <begin position="563"/>
        <end position="588"/>
    </location>
</feature>
<dbReference type="PANTHER" id="PTHR33406">
    <property type="entry name" value="MEMBRANE PROTEIN MJ1562-RELATED"/>
    <property type="match status" value="1"/>
</dbReference>
<evidence type="ECO:0000256" key="4">
    <source>
        <dbReference type="ARBA" id="ARBA00022989"/>
    </source>
</evidence>
<proteinExistence type="predicted"/>
<sequence>MLRHRLLVGLLWLAAACAGVLAVAQVPDRLREDFAPPGSAAVDANDAIVAAYRSGGDEKPVVPVVTLPPGTSADDPRARSALRAAFAAAERAVGGRAVSYPRTGDRGFVGDGGRTVYGLVFPRVSPGESDMADGPDPARLLDGAMRPALPDGASLRITGMDGLEEDAGGEGPSVLVETLVGGLGALVVLAFVFGSLLAVVPLLIAAVSILTSFVLVYAITGVTEVNFMVQFVVALIGLGVAVDYSLLVVTRWREERARGLDGAAATRRAMATAGNAVVFSAAAVAIGLIAMVAVPVGFLRSVAYGGMIIPAVSALATLTLLPVVLVTAGPALDRIGPRRRATGARAGRAWTAWARRVIRFRVPAVLASVAVLGSLAFAATGMNLGEAHSGALAKSGPAYDGLSELRRAGVPSGVLTPVDVLVPRGTDPAAVAAELRTVPGVRAVAAPGDGAWRDGGSAVLTVVPVAEGGTDEGRATVAAVRDAAPPGTMVGGGTAAEMDFADTVYGIFPIMLGLVCLLTFVLLARAFRSPLLALKAVLLNLLSLAAVLGAIVLVWQHGYGSDLVWGISATGSVAAFVPAMVFAFLYGLSMDYEVFILARMREEYDRTGSTRAAVVEGIGRTGRLVTSAGLILFLAFASLAAAPIIEVKIFATGLGIGILLDATVVRALLVPALVSLFGRWNWWLPGWAARVLRVAPSPLPAPEEERERIAAAV</sequence>
<accession>A0ABR9K140</accession>
<name>A0ABR9K140_9ACTN</name>
<dbReference type="EMBL" id="JADBDZ010000001">
    <property type="protein sequence ID" value="MBE1536070.1"/>
    <property type="molecule type" value="Genomic_DNA"/>
</dbReference>
<evidence type="ECO:0000256" key="3">
    <source>
        <dbReference type="ARBA" id="ARBA00022692"/>
    </source>
</evidence>
<protein>
    <submittedName>
        <fullName evidence="8">RND superfamily putative drug exporter</fullName>
    </submittedName>
</protein>
<feature type="transmembrane region" description="Helical" evidence="6">
    <location>
        <begin position="304"/>
        <end position="332"/>
    </location>
</feature>
<feature type="transmembrane region" description="Helical" evidence="6">
    <location>
        <begin position="174"/>
        <end position="193"/>
    </location>
</feature>
<dbReference type="Proteomes" id="UP000627838">
    <property type="component" value="Unassembled WGS sequence"/>
</dbReference>
<reference evidence="8 9" key="1">
    <citation type="submission" date="2020-10" db="EMBL/GenBank/DDBJ databases">
        <title>Sequencing the genomes of 1000 actinobacteria strains.</title>
        <authorList>
            <person name="Klenk H.-P."/>
        </authorList>
    </citation>
    <scope>NUCLEOTIDE SEQUENCE [LARGE SCALE GENOMIC DNA]</scope>
    <source>
        <strain evidence="8 9">DSM 46744</strain>
    </source>
</reference>
<evidence type="ECO:0000313" key="8">
    <source>
        <dbReference type="EMBL" id="MBE1536070.1"/>
    </source>
</evidence>
<dbReference type="InterPro" id="IPR004869">
    <property type="entry name" value="MMPL_dom"/>
</dbReference>
<feature type="transmembrane region" description="Helical" evidence="6">
    <location>
        <begin position="624"/>
        <end position="645"/>
    </location>
</feature>
<keyword evidence="5 6" id="KW-0472">Membrane</keyword>
<comment type="caution">
    <text evidence="8">The sequence shown here is derived from an EMBL/GenBank/DDBJ whole genome shotgun (WGS) entry which is preliminary data.</text>
</comment>
<organism evidence="8 9">
    <name type="scientific">Actinomadura algeriensis</name>
    <dbReference type="NCBI Taxonomy" id="1679523"/>
    <lineage>
        <taxon>Bacteria</taxon>
        <taxon>Bacillati</taxon>
        <taxon>Actinomycetota</taxon>
        <taxon>Actinomycetes</taxon>
        <taxon>Streptosporangiales</taxon>
        <taxon>Thermomonosporaceae</taxon>
        <taxon>Actinomadura</taxon>
    </lineage>
</organism>
<dbReference type="Gene3D" id="1.20.1640.10">
    <property type="entry name" value="Multidrug efflux transporter AcrB transmembrane domain"/>
    <property type="match status" value="2"/>
</dbReference>
<dbReference type="Pfam" id="PF03176">
    <property type="entry name" value="MMPL"/>
    <property type="match status" value="2"/>
</dbReference>
<keyword evidence="9" id="KW-1185">Reference proteome</keyword>
<keyword evidence="4 6" id="KW-1133">Transmembrane helix</keyword>
<dbReference type="PANTHER" id="PTHR33406:SF13">
    <property type="entry name" value="MEMBRANE PROTEIN YDFJ"/>
    <property type="match status" value="1"/>
</dbReference>
<feature type="transmembrane region" description="Helical" evidence="6">
    <location>
        <begin position="364"/>
        <end position="384"/>
    </location>
</feature>
<evidence type="ECO:0000256" key="1">
    <source>
        <dbReference type="ARBA" id="ARBA00004651"/>
    </source>
</evidence>
<dbReference type="RefSeq" id="WP_318784415.1">
    <property type="nucleotide sequence ID" value="NZ_JADBDZ010000001.1"/>
</dbReference>
<feature type="transmembrane region" description="Helical" evidence="6">
    <location>
        <begin position="225"/>
        <end position="249"/>
    </location>
</feature>
<feature type="transmembrane region" description="Helical" evidence="6">
    <location>
        <begin position="536"/>
        <end position="557"/>
    </location>
</feature>
<comment type="subcellular location">
    <subcellularLocation>
        <location evidence="1">Cell membrane</location>
        <topology evidence="1">Multi-pass membrane protein</topology>
    </subcellularLocation>
</comment>
<evidence type="ECO:0000256" key="2">
    <source>
        <dbReference type="ARBA" id="ARBA00022475"/>
    </source>
</evidence>